<accession>A0A4Y2S6J6</accession>
<dbReference type="OrthoDB" id="6454858at2759"/>
<evidence type="ECO:0000313" key="2">
    <source>
        <dbReference type="Proteomes" id="UP000499080"/>
    </source>
</evidence>
<keyword evidence="2" id="KW-1185">Reference proteome</keyword>
<organism evidence="1 2">
    <name type="scientific">Araneus ventricosus</name>
    <name type="common">Orbweaver spider</name>
    <name type="synonym">Epeira ventricosa</name>
    <dbReference type="NCBI Taxonomy" id="182803"/>
    <lineage>
        <taxon>Eukaryota</taxon>
        <taxon>Metazoa</taxon>
        <taxon>Ecdysozoa</taxon>
        <taxon>Arthropoda</taxon>
        <taxon>Chelicerata</taxon>
        <taxon>Arachnida</taxon>
        <taxon>Araneae</taxon>
        <taxon>Araneomorphae</taxon>
        <taxon>Entelegynae</taxon>
        <taxon>Araneoidea</taxon>
        <taxon>Araneidae</taxon>
        <taxon>Araneus</taxon>
    </lineage>
</organism>
<comment type="caution">
    <text evidence="1">The sequence shown here is derived from an EMBL/GenBank/DDBJ whole genome shotgun (WGS) entry which is preliminary data.</text>
</comment>
<evidence type="ECO:0000313" key="1">
    <source>
        <dbReference type="EMBL" id="GBN83868.1"/>
    </source>
</evidence>
<gene>
    <name evidence="1" type="ORF">AVEN_57376_1</name>
</gene>
<dbReference type="Proteomes" id="UP000499080">
    <property type="component" value="Unassembled WGS sequence"/>
</dbReference>
<dbReference type="AlphaFoldDB" id="A0A4Y2S6J6"/>
<reference evidence="1 2" key="1">
    <citation type="journal article" date="2019" name="Sci. Rep.">
        <title>Orb-weaving spider Araneus ventricosus genome elucidates the spidroin gene catalogue.</title>
        <authorList>
            <person name="Kono N."/>
            <person name="Nakamura H."/>
            <person name="Ohtoshi R."/>
            <person name="Moran D.A.P."/>
            <person name="Shinohara A."/>
            <person name="Yoshida Y."/>
            <person name="Fujiwara M."/>
            <person name="Mori M."/>
            <person name="Tomita M."/>
            <person name="Arakawa K."/>
        </authorList>
    </citation>
    <scope>NUCLEOTIDE SEQUENCE [LARGE SCALE GENOMIC DNA]</scope>
</reference>
<dbReference type="EMBL" id="BGPR01020120">
    <property type="protein sequence ID" value="GBN83868.1"/>
    <property type="molecule type" value="Genomic_DNA"/>
</dbReference>
<name>A0A4Y2S6J6_ARAVE</name>
<proteinExistence type="predicted"/>
<protein>
    <submittedName>
        <fullName evidence="1">Uncharacterized protein</fullName>
    </submittedName>
</protein>
<sequence length="307" mass="35589">MNLNNCIFYVDKLNALTKLKCSFDRSWAFNGIICKNHLSNVYGLDAHYFPSSNKIENTLVGPYLRVVENFNFEPKEVILPSRKFFDDHFRPDKSETDSENYHMSMSTRIIAYVGELLANLRDELRPAMRYQYEVLRNLSVVSNDDVTLGSVEHIDNFENFNSYLKMRIQTLNENIRTSKTNPLFKNNQIYIVHSTLETLDKLSPFYKFLISNCMFDLHSTPVPNTVVATIDHNMVYEEHVGFYATTYLPHPLALSPAGKQVGTHKYYYLVTAIYQRDTIPMSMDPRKYPDQRTVKGHLTAGSEDCLF</sequence>